<reference evidence="8 9" key="1">
    <citation type="journal article" date="2016" name="PLoS Pathog.">
        <title>Biosynthesis of antibiotic leucinostatins in bio-control fungus Purpureocillium lilacinum and their inhibition on phytophthora revealed by genome mining.</title>
        <authorList>
            <person name="Wang G."/>
            <person name="Liu Z."/>
            <person name="Lin R."/>
            <person name="Li E."/>
            <person name="Mao Z."/>
            <person name="Ling J."/>
            <person name="Yang Y."/>
            <person name="Yin W.B."/>
            <person name="Xie B."/>
        </authorList>
    </citation>
    <scope>NUCLEOTIDE SEQUENCE [LARGE SCALE GENOMIC DNA]</scope>
    <source>
        <strain evidence="8">170</strain>
    </source>
</reference>
<dbReference type="KEGG" id="pchm:VFPPC_03640"/>
<keyword evidence="9" id="KW-1185">Reference proteome</keyword>
<sequence>MAIKIYGVAVSTCTKRVITTLLEKEVPYELITIDWSKAEHKQPEHLRKHPFGKVPVLEDDGYFVFESRAICKYIAKKFAGQGTKLIPDSQDDRGYGLFEQASLALSYHACSIETSYFNTPAEGIADEKAFKAYRGETTDEAAVVKYVAKLDAALATYDTILSKQAYLAGNDVSLADLFHLPYGQLAKDLGHKDLFEKYPNVDRWFQQLQSRASWVQANSATL</sequence>
<dbReference type="GO" id="GO:0005737">
    <property type="term" value="C:cytoplasm"/>
    <property type="evidence" value="ECO:0007669"/>
    <property type="project" value="TreeGrafter"/>
</dbReference>
<dbReference type="PANTHER" id="PTHR43900:SF3">
    <property type="entry name" value="GLUTATHIONE S-TRANSFERASE RHO"/>
    <property type="match status" value="1"/>
</dbReference>
<evidence type="ECO:0000313" key="8">
    <source>
        <dbReference type="EMBL" id="OAQ71323.1"/>
    </source>
</evidence>
<dbReference type="RefSeq" id="XP_018147860.1">
    <property type="nucleotide sequence ID" value="XM_018283119.1"/>
</dbReference>
<dbReference type="STRING" id="1380566.A0A179G1S6"/>
<protein>
    <recommendedName>
        <fullName evidence="2">glutathione transferase</fullName>
        <ecNumber evidence="2">2.5.1.18</ecNumber>
    </recommendedName>
</protein>
<dbReference type="EMBL" id="LSBJ02000002">
    <property type="protein sequence ID" value="OAQ71323.1"/>
    <property type="molecule type" value="Genomic_DNA"/>
</dbReference>
<dbReference type="InterPro" id="IPR040079">
    <property type="entry name" value="Glutathione_S-Trfase"/>
</dbReference>
<dbReference type="GeneID" id="28847113"/>
<dbReference type="FunFam" id="3.40.30.10:FF:000016">
    <property type="entry name" value="Glutathione S-transferase F2"/>
    <property type="match status" value="1"/>
</dbReference>
<dbReference type="GO" id="GO:0043295">
    <property type="term" value="F:glutathione binding"/>
    <property type="evidence" value="ECO:0007669"/>
    <property type="project" value="TreeGrafter"/>
</dbReference>
<dbReference type="Gene3D" id="1.20.1050.10">
    <property type="match status" value="1"/>
</dbReference>
<evidence type="ECO:0000259" key="7">
    <source>
        <dbReference type="PROSITE" id="PS50405"/>
    </source>
</evidence>
<dbReference type="Pfam" id="PF02798">
    <property type="entry name" value="GST_N"/>
    <property type="match status" value="1"/>
</dbReference>
<dbReference type="Proteomes" id="UP000078397">
    <property type="component" value="Unassembled WGS sequence"/>
</dbReference>
<dbReference type="SFLD" id="SFLDG01154">
    <property type="entry name" value="Main.5:_Phi-like"/>
    <property type="match status" value="1"/>
</dbReference>
<dbReference type="InterPro" id="IPR004046">
    <property type="entry name" value="GST_C"/>
</dbReference>
<dbReference type="InterPro" id="IPR036249">
    <property type="entry name" value="Thioredoxin-like_sf"/>
</dbReference>
<dbReference type="EC" id="2.5.1.18" evidence="2"/>
<evidence type="ECO:0000256" key="2">
    <source>
        <dbReference type="ARBA" id="ARBA00012452"/>
    </source>
</evidence>
<dbReference type="InterPro" id="IPR004045">
    <property type="entry name" value="Glutathione_S-Trfase_N"/>
</dbReference>
<name>A0A179G1S6_METCM</name>
<dbReference type="SUPFAM" id="SSF52833">
    <property type="entry name" value="Thioredoxin-like"/>
    <property type="match status" value="1"/>
</dbReference>
<accession>A0A179G1S6</accession>
<dbReference type="PROSITE" id="PS50405">
    <property type="entry name" value="GST_CTER"/>
    <property type="match status" value="1"/>
</dbReference>
<dbReference type="AlphaFoldDB" id="A0A179G1S6"/>
<dbReference type="OrthoDB" id="249703at2759"/>
<evidence type="ECO:0000313" key="9">
    <source>
        <dbReference type="Proteomes" id="UP000078397"/>
    </source>
</evidence>
<dbReference type="GO" id="GO:0004364">
    <property type="term" value="F:glutathione transferase activity"/>
    <property type="evidence" value="ECO:0007669"/>
    <property type="project" value="UniProtKB-EC"/>
</dbReference>
<comment type="caution">
    <text evidence="8">The sequence shown here is derived from an EMBL/GenBank/DDBJ whole genome shotgun (WGS) entry which is preliminary data.</text>
</comment>
<organism evidence="8 9">
    <name type="scientific">Pochonia chlamydosporia 170</name>
    <dbReference type="NCBI Taxonomy" id="1380566"/>
    <lineage>
        <taxon>Eukaryota</taxon>
        <taxon>Fungi</taxon>
        <taxon>Dikarya</taxon>
        <taxon>Ascomycota</taxon>
        <taxon>Pezizomycotina</taxon>
        <taxon>Sordariomycetes</taxon>
        <taxon>Hypocreomycetidae</taxon>
        <taxon>Hypocreales</taxon>
        <taxon>Clavicipitaceae</taxon>
        <taxon>Pochonia</taxon>
    </lineage>
</organism>
<dbReference type="SUPFAM" id="SSF47616">
    <property type="entry name" value="GST C-terminal domain-like"/>
    <property type="match status" value="1"/>
</dbReference>
<dbReference type="GO" id="GO:0006749">
    <property type="term" value="P:glutathione metabolic process"/>
    <property type="evidence" value="ECO:0007669"/>
    <property type="project" value="TreeGrafter"/>
</dbReference>
<comment type="catalytic activity">
    <reaction evidence="4">
        <text>RX + glutathione = an S-substituted glutathione + a halide anion + H(+)</text>
        <dbReference type="Rhea" id="RHEA:16437"/>
        <dbReference type="ChEBI" id="CHEBI:15378"/>
        <dbReference type="ChEBI" id="CHEBI:16042"/>
        <dbReference type="ChEBI" id="CHEBI:17792"/>
        <dbReference type="ChEBI" id="CHEBI:57925"/>
        <dbReference type="ChEBI" id="CHEBI:90779"/>
        <dbReference type="EC" id="2.5.1.18"/>
    </reaction>
</comment>
<evidence type="ECO:0000256" key="5">
    <source>
        <dbReference type="RuleBase" id="RU003494"/>
    </source>
</evidence>
<comment type="similarity">
    <text evidence="1 5">Belongs to the GST superfamily.</text>
</comment>
<evidence type="ECO:0000256" key="4">
    <source>
        <dbReference type="ARBA" id="ARBA00047960"/>
    </source>
</evidence>
<dbReference type="PROSITE" id="PS50404">
    <property type="entry name" value="GST_NTER"/>
    <property type="match status" value="1"/>
</dbReference>
<feature type="domain" description="GST C-terminal" evidence="7">
    <location>
        <begin position="106"/>
        <end position="222"/>
    </location>
</feature>
<dbReference type="InterPro" id="IPR010987">
    <property type="entry name" value="Glutathione-S-Trfase_C-like"/>
</dbReference>
<evidence type="ECO:0000256" key="3">
    <source>
        <dbReference type="ARBA" id="ARBA00022679"/>
    </source>
</evidence>
<evidence type="ECO:0000256" key="1">
    <source>
        <dbReference type="ARBA" id="ARBA00007409"/>
    </source>
</evidence>
<dbReference type="SFLD" id="SFLDS00019">
    <property type="entry name" value="Glutathione_Transferase_(cytos"/>
    <property type="match status" value="1"/>
</dbReference>
<dbReference type="PANTHER" id="PTHR43900">
    <property type="entry name" value="GLUTATHIONE S-TRANSFERASE RHO"/>
    <property type="match status" value="1"/>
</dbReference>
<evidence type="ECO:0000259" key="6">
    <source>
        <dbReference type="PROSITE" id="PS50404"/>
    </source>
</evidence>
<dbReference type="SFLD" id="SFLDG00358">
    <property type="entry name" value="Main_(cytGST)"/>
    <property type="match status" value="1"/>
</dbReference>
<dbReference type="CDD" id="cd03053">
    <property type="entry name" value="GST_N_Phi"/>
    <property type="match status" value="1"/>
</dbReference>
<keyword evidence="3" id="KW-0808">Transferase</keyword>
<feature type="domain" description="GST N-terminal" evidence="6">
    <location>
        <begin position="1"/>
        <end position="82"/>
    </location>
</feature>
<proteinExistence type="inferred from homology"/>
<dbReference type="InterPro" id="IPR036282">
    <property type="entry name" value="Glutathione-S-Trfase_C_sf"/>
</dbReference>
<dbReference type="Pfam" id="PF00043">
    <property type="entry name" value="GST_C"/>
    <property type="match status" value="1"/>
</dbReference>
<gene>
    <name evidence="8" type="ORF">VFPPC_03640</name>
</gene>
<dbReference type="Gene3D" id="3.40.30.10">
    <property type="entry name" value="Glutaredoxin"/>
    <property type="match status" value="1"/>
</dbReference>